<name>A4Y9J7_SHEPC</name>
<dbReference type="SUPFAM" id="SSF47413">
    <property type="entry name" value="lambda repressor-like DNA-binding domains"/>
    <property type="match status" value="1"/>
</dbReference>
<dbReference type="Pfam" id="PF01381">
    <property type="entry name" value="HTH_3"/>
    <property type="match status" value="1"/>
</dbReference>
<dbReference type="SMR" id="A4Y9J7"/>
<evidence type="ECO:0000313" key="2">
    <source>
        <dbReference type="EMBL" id="ABP76630.1"/>
    </source>
</evidence>
<dbReference type="Gene3D" id="1.10.260.40">
    <property type="entry name" value="lambda repressor-like DNA-binding domains"/>
    <property type="match status" value="1"/>
</dbReference>
<dbReference type="CDD" id="cd00093">
    <property type="entry name" value="HTH_XRE"/>
    <property type="match status" value="1"/>
</dbReference>
<dbReference type="InterPro" id="IPR010982">
    <property type="entry name" value="Lambda_DNA-bd_dom_sf"/>
</dbReference>
<feature type="domain" description="HTH cro/C1-type" evidence="1">
    <location>
        <begin position="13"/>
        <end position="67"/>
    </location>
</feature>
<dbReference type="KEGG" id="spc:Sputcn32_2913"/>
<dbReference type="AlphaFoldDB" id="A4Y9J7"/>
<protein>
    <submittedName>
        <fullName evidence="2">Transcriptional regulator, XRE family</fullName>
    </submittedName>
</protein>
<sequence>MKTSMNTVLALAMKEIRTTQGYNQKAMADLLGMTNAGWGKVENGLTTISVEMLFRFGKLVNMPPSHILVKVEETIKLLEKEGFEFTAVSTDEDSLLQGYSWSKAVGSGVAGFALPFKVDVELDIVSRAATLAKNMGKFFK</sequence>
<dbReference type="GO" id="GO:0003677">
    <property type="term" value="F:DNA binding"/>
    <property type="evidence" value="ECO:0007669"/>
    <property type="project" value="InterPro"/>
</dbReference>
<accession>A4Y9J7</accession>
<dbReference type="SMART" id="SM00530">
    <property type="entry name" value="HTH_XRE"/>
    <property type="match status" value="1"/>
</dbReference>
<reference evidence="2" key="1">
    <citation type="submission" date="2007-04" db="EMBL/GenBank/DDBJ databases">
        <title>Complete sequence of Shewanella putrefaciens CN-32.</title>
        <authorList>
            <consortium name="US DOE Joint Genome Institute"/>
            <person name="Copeland A."/>
            <person name="Lucas S."/>
            <person name="Lapidus A."/>
            <person name="Barry K."/>
            <person name="Detter J.C."/>
            <person name="Glavina del Rio T."/>
            <person name="Hammon N."/>
            <person name="Israni S."/>
            <person name="Dalin E."/>
            <person name="Tice H."/>
            <person name="Pitluck S."/>
            <person name="Chain P."/>
            <person name="Malfatti S."/>
            <person name="Shin M."/>
            <person name="Vergez L."/>
            <person name="Schmutz J."/>
            <person name="Larimer F."/>
            <person name="Land M."/>
            <person name="Hauser L."/>
            <person name="Kyrpides N."/>
            <person name="Mikhailova N."/>
            <person name="Romine M.F."/>
            <person name="Fredrickson J."/>
            <person name="Tiedje J."/>
            <person name="Richardson P."/>
        </authorList>
    </citation>
    <scope>NUCLEOTIDE SEQUENCE [LARGE SCALE GENOMIC DNA]</scope>
    <source>
        <strain evidence="2">CN-32</strain>
    </source>
</reference>
<dbReference type="PROSITE" id="PS50943">
    <property type="entry name" value="HTH_CROC1"/>
    <property type="match status" value="1"/>
</dbReference>
<dbReference type="InterPro" id="IPR001387">
    <property type="entry name" value="Cro/C1-type_HTH"/>
</dbReference>
<gene>
    <name evidence="2" type="ordered locus">Sputcn32_2913</name>
</gene>
<dbReference type="HOGENOM" id="CLU_1728600_0_0_6"/>
<dbReference type="eggNOG" id="ENOG502ZJZZ">
    <property type="taxonomic scope" value="Bacteria"/>
</dbReference>
<proteinExistence type="predicted"/>
<evidence type="ECO:0000259" key="1">
    <source>
        <dbReference type="PROSITE" id="PS50943"/>
    </source>
</evidence>
<organism evidence="2">
    <name type="scientific">Shewanella putrefaciens (strain CN-32 / ATCC BAA-453)</name>
    <dbReference type="NCBI Taxonomy" id="319224"/>
    <lineage>
        <taxon>Bacteria</taxon>
        <taxon>Pseudomonadati</taxon>
        <taxon>Pseudomonadota</taxon>
        <taxon>Gammaproteobacteria</taxon>
        <taxon>Alteromonadales</taxon>
        <taxon>Shewanellaceae</taxon>
        <taxon>Shewanella</taxon>
    </lineage>
</organism>
<dbReference type="EMBL" id="CP000681">
    <property type="protein sequence ID" value="ABP76630.1"/>
    <property type="molecule type" value="Genomic_DNA"/>
</dbReference>